<evidence type="ECO:0000256" key="1">
    <source>
        <dbReference type="ARBA" id="ARBA00008007"/>
    </source>
</evidence>
<dbReference type="EMBL" id="QZAA01000122">
    <property type="protein sequence ID" value="RQD76319.1"/>
    <property type="molecule type" value="Genomic_DNA"/>
</dbReference>
<comment type="similarity">
    <text evidence="1">Belongs to the ComF/GntX family.</text>
</comment>
<evidence type="ECO:0000259" key="2">
    <source>
        <dbReference type="Pfam" id="PF00156"/>
    </source>
</evidence>
<dbReference type="Gene3D" id="3.40.50.2020">
    <property type="match status" value="1"/>
</dbReference>
<dbReference type="Pfam" id="PF00156">
    <property type="entry name" value="Pribosyltran"/>
    <property type="match status" value="1"/>
</dbReference>
<dbReference type="InterPro" id="IPR000836">
    <property type="entry name" value="PRTase_dom"/>
</dbReference>
<dbReference type="InterPro" id="IPR029057">
    <property type="entry name" value="PRTase-like"/>
</dbReference>
<name>A0A424YF73_9FIRM</name>
<organism evidence="3 4">
    <name type="scientific">Candidatus Syntrophonatronum acetioxidans</name>
    <dbReference type="NCBI Taxonomy" id="1795816"/>
    <lineage>
        <taxon>Bacteria</taxon>
        <taxon>Bacillati</taxon>
        <taxon>Bacillota</taxon>
        <taxon>Clostridia</taxon>
        <taxon>Eubacteriales</taxon>
        <taxon>Syntrophomonadaceae</taxon>
        <taxon>Candidatus Syntrophonatronum</taxon>
    </lineage>
</organism>
<dbReference type="AlphaFoldDB" id="A0A424YF73"/>
<sequence length="223" mass="25488">MGWLDQLINFLYPSRCLLCSRVSGKGEVICFSCREGFVSGLADSRGSMRAFTEYNYIEDLYALGPYRGDFRRLLQAYKYKDKRELSEFFASLLAEGLKEYINDGKWLKPQGLIPVPLHPRRFEERGFNQSELLAEKLSTNLEIPVWKALKRVKYTQTQTRLSRGERIINLQDAFQLELDSEGVRGSSYIMIDDICTSGATLNEAARIFKEGYPGVIYAAVLAH</sequence>
<dbReference type="PANTHER" id="PTHR47505">
    <property type="entry name" value="DNA UTILIZATION PROTEIN YHGH"/>
    <property type="match status" value="1"/>
</dbReference>
<dbReference type="SUPFAM" id="SSF53271">
    <property type="entry name" value="PRTase-like"/>
    <property type="match status" value="1"/>
</dbReference>
<dbReference type="InterPro" id="IPR051910">
    <property type="entry name" value="ComF/GntX_DNA_util-trans"/>
</dbReference>
<dbReference type="CDD" id="cd06223">
    <property type="entry name" value="PRTases_typeI"/>
    <property type="match status" value="1"/>
</dbReference>
<proteinExistence type="inferred from homology"/>
<comment type="caution">
    <text evidence="3">The sequence shown here is derived from an EMBL/GenBank/DDBJ whole genome shotgun (WGS) entry which is preliminary data.</text>
</comment>
<dbReference type="PANTHER" id="PTHR47505:SF1">
    <property type="entry name" value="DNA UTILIZATION PROTEIN YHGH"/>
    <property type="match status" value="1"/>
</dbReference>
<accession>A0A424YF73</accession>
<evidence type="ECO:0000313" key="4">
    <source>
        <dbReference type="Proteomes" id="UP000285138"/>
    </source>
</evidence>
<protein>
    <submittedName>
        <fullName evidence="3">ComF family protein</fullName>
    </submittedName>
</protein>
<gene>
    <name evidence="3" type="ORF">D5R97_04555</name>
</gene>
<feature type="domain" description="Phosphoribosyltransferase" evidence="2">
    <location>
        <begin position="130"/>
        <end position="222"/>
    </location>
</feature>
<reference evidence="3 4" key="1">
    <citation type="submission" date="2018-08" db="EMBL/GenBank/DDBJ databases">
        <title>The metabolism and importance of syntrophic acetate oxidation coupled to methane or sulfide production in haloalkaline environments.</title>
        <authorList>
            <person name="Timmers P.H.A."/>
            <person name="Vavourakis C.D."/>
            <person name="Sorokin D.Y."/>
            <person name="Sinninghe Damste J.S."/>
            <person name="Muyzer G."/>
            <person name="Stams A.J.M."/>
            <person name="Plugge C.M."/>
        </authorList>
    </citation>
    <scope>NUCLEOTIDE SEQUENCE [LARGE SCALE GENOMIC DNA]</scope>
    <source>
        <strain evidence="3">MSAO_Bac1</strain>
    </source>
</reference>
<dbReference type="Proteomes" id="UP000285138">
    <property type="component" value="Unassembled WGS sequence"/>
</dbReference>
<evidence type="ECO:0000313" key="3">
    <source>
        <dbReference type="EMBL" id="RQD76319.1"/>
    </source>
</evidence>